<dbReference type="InterPro" id="IPR027417">
    <property type="entry name" value="P-loop_NTPase"/>
</dbReference>
<gene>
    <name evidence="2" type="ORF">HYN69_01730</name>
</gene>
<accession>A0A2S0UHT9</accession>
<name>A0A2S0UHT9_9RHOB</name>
<keyword evidence="2" id="KW-0418">Kinase</keyword>
<organism evidence="2 3">
    <name type="scientific">Paragemmobacter aquarius</name>
    <dbReference type="NCBI Taxonomy" id="2169400"/>
    <lineage>
        <taxon>Bacteria</taxon>
        <taxon>Pseudomonadati</taxon>
        <taxon>Pseudomonadota</taxon>
        <taxon>Alphaproteobacteria</taxon>
        <taxon>Rhodobacterales</taxon>
        <taxon>Paracoccaceae</taxon>
        <taxon>Paragemmobacter</taxon>
    </lineage>
</organism>
<dbReference type="OrthoDB" id="8326226at2"/>
<dbReference type="InterPro" id="IPR011104">
    <property type="entry name" value="Hpr_kin/Pase_C"/>
</dbReference>
<dbReference type="GO" id="GO:0006109">
    <property type="term" value="P:regulation of carbohydrate metabolic process"/>
    <property type="evidence" value="ECO:0007669"/>
    <property type="project" value="InterPro"/>
</dbReference>
<dbReference type="SUPFAM" id="SSF53795">
    <property type="entry name" value="PEP carboxykinase-like"/>
    <property type="match status" value="1"/>
</dbReference>
<dbReference type="GO" id="GO:0000155">
    <property type="term" value="F:phosphorelay sensor kinase activity"/>
    <property type="evidence" value="ECO:0007669"/>
    <property type="project" value="InterPro"/>
</dbReference>
<dbReference type="Pfam" id="PF07475">
    <property type="entry name" value="Hpr_kinase_C"/>
    <property type="match status" value="1"/>
</dbReference>
<dbReference type="Gene3D" id="3.40.50.300">
    <property type="entry name" value="P-loop containing nucleotide triphosphate hydrolases"/>
    <property type="match status" value="1"/>
</dbReference>
<reference evidence="2 3" key="1">
    <citation type="submission" date="2018-04" db="EMBL/GenBank/DDBJ databases">
        <title>Genome sequencing of Gemmobacter.</title>
        <authorList>
            <person name="Yi H."/>
            <person name="Baek M.-G."/>
        </authorList>
    </citation>
    <scope>NUCLEOTIDE SEQUENCE [LARGE SCALE GENOMIC DNA]</scope>
    <source>
        <strain evidence="2 3">HYN0069</strain>
    </source>
</reference>
<dbReference type="RefSeq" id="WP_108434226.1">
    <property type="nucleotide sequence ID" value="NZ_CP028918.1"/>
</dbReference>
<evidence type="ECO:0000313" key="3">
    <source>
        <dbReference type="Proteomes" id="UP000244496"/>
    </source>
</evidence>
<evidence type="ECO:0000313" key="2">
    <source>
        <dbReference type="EMBL" id="AWB47397.1"/>
    </source>
</evidence>
<dbReference type="EMBL" id="CP028918">
    <property type="protein sequence ID" value="AWB47397.1"/>
    <property type="molecule type" value="Genomic_DNA"/>
</dbReference>
<dbReference type="Proteomes" id="UP000244496">
    <property type="component" value="Chromosome"/>
</dbReference>
<evidence type="ECO:0000259" key="1">
    <source>
        <dbReference type="Pfam" id="PF07475"/>
    </source>
</evidence>
<dbReference type="KEGG" id="geh:HYN69_01730"/>
<sequence length="142" mass="14736">MTHPPDLTLHATCVAVGETGVLIIGPAGSGKSSLALALMAYGAVLVADDRTVLTRDGADLVASCPPAIQGMIEARGLGLLHAEARVGVAIGLVVDLGQTEGQRLPPFRNVMLSGRTLPLVLGQTSPHFPAALWHYVKAGRRE</sequence>
<proteinExistence type="predicted"/>
<dbReference type="CDD" id="cd01918">
    <property type="entry name" value="HprK_C"/>
    <property type="match status" value="1"/>
</dbReference>
<feature type="domain" description="HPr kinase/phosphorylase C-terminal" evidence="1">
    <location>
        <begin position="7"/>
        <end position="88"/>
    </location>
</feature>
<keyword evidence="2" id="KW-0808">Transferase</keyword>
<dbReference type="GO" id="GO:0005524">
    <property type="term" value="F:ATP binding"/>
    <property type="evidence" value="ECO:0007669"/>
    <property type="project" value="InterPro"/>
</dbReference>
<dbReference type="AlphaFoldDB" id="A0A2S0UHT9"/>
<keyword evidence="3" id="KW-1185">Reference proteome</keyword>
<protein>
    <submittedName>
        <fullName evidence="2">Serine kinase</fullName>
    </submittedName>
</protein>